<protein>
    <submittedName>
        <fullName evidence="2">ShKT domain-containing protein</fullName>
    </submittedName>
</protein>
<evidence type="ECO:0000313" key="2">
    <source>
        <dbReference type="WBParaSite" id="RSKR_0001044150.1"/>
    </source>
</evidence>
<proteinExistence type="predicted"/>
<accession>A0AC35UDL4</accession>
<dbReference type="Proteomes" id="UP000095286">
    <property type="component" value="Unplaced"/>
</dbReference>
<evidence type="ECO:0000313" key="1">
    <source>
        <dbReference type="Proteomes" id="UP000095286"/>
    </source>
</evidence>
<name>A0AC35UDL4_9BILA</name>
<sequence>MFIPTQAYTNYFHDQAACTDILKDCNTWINLCNLNPPFPLMDNCKKTCNKCPPPCNDVASNCAILNLCDDALYKPLMIKNCKKFCNFCSLPDPATVKPSPTKGALQTIPCVDQVGGYGPNSCKGMASYCNNPSYQPLMKRECAKTCGYC</sequence>
<dbReference type="WBParaSite" id="RSKR_0001044150.1">
    <property type="protein sequence ID" value="RSKR_0001044150.1"/>
    <property type="gene ID" value="RSKR_0001044150"/>
</dbReference>
<reference evidence="2" key="1">
    <citation type="submission" date="2016-11" db="UniProtKB">
        <authorList>
            <consortium name="WormBaseParasite"/>
        </authorList>
    </citation>
    <scope>IDENTIFICATION</scope>
    <source>
        <strain evidence="2">KR3021</strain>
    </source>
</reference>
<organism evidence="1 2">
    <name type="scientific">Rhabditophanes sp. KR3021</name>
    <dbReference type="NCBI Taxonomy" id="114890"/>
    <lineage>
        <taxon>Eukaryota</taxon>
        <taxon>Metazoa</taxon>
        <taxon>Ecdysozoa</taxon>
        <taxon>Nematoda</taxon>
        <taxon>Chromadorea</taxon>
        <taxon>Rhabditida</taxon>
        <taxon>Tylenchina</taxon>
        <taxon>Panagrolaimomorpha</taxon>
        <taxon>Strongyloidoidea</taxon>
        <taxon>Alloionematidae</taxon>
        <taxon>Rhabditophanes</taxon>
    </lineage>
</organism>